<dbReference type="STRING" id="1036808.A0A0C3DN04"/>
<dbReference type="PANTHER" id="PTHR46118:SF4">
    <property type="entry name" value="PROTEIN ABHD11"/>
    <property type="match status" value="1"/>
</dbReference>
<evidence type="ECO:0000313" key="5">
    <source>
        <dbReference type="Proteomes" id="UP000053989"/>
    </source>
</evidence>
<dbReference type="HOGENOM" id="CLU_020336_53_0_1"/>
<keyword evidence="5" id="KW-1185">Reference proteome</keyword>
<evidence type="ECO:0000256" key="1">
    <source>
        <dbReference type="ARBA" id="ARBA00008645"/>
    </source>
</evidence>
<dbReference type="PANTHER" id="PTHR46118">
    <property type="entry name" value="PROTEIN ABHD11"/>
    <property type="match status" value="1"/>
</dbReference>
<name>A0A0C3DN04_9AGAM</name>
<dbReference type="InParanoid" id="A0A0C3DN04"/>
<reference evidence="4 5" key="1">
    <citation type="submission" date="2014-04" db="EMBL/GenBank/DDBJ databases">
        <authorList>
            <consortium name="DOE Joint Genome Institute"/>
            <person name="Kuo A."/>
            <person name="Kohler A."/>
            <person name="Nagy L.G."/>
            <person name="Floudas D."/>
            <person name="Copeland A."/>
            <person name="Barry K.W."/>
            <person name="Cichocki N."/>
            <person name="Veneault-Fourrey C."/>
            <person name="LaButti K."/>
            <person name="Lindquist E.A."/>
            <person name="Lipzen A."/>
            <person name="Lundell T."/>
            <person name="Morin E."/>
            <person name="Murat C."/>
            <person name="Sun H."/>
            <person name="Tunlid A."/>
            <person name="Henrissat B."/>
            <person name="Grigoriev I.V."/>
            <person name="Hibbett D.S."/>
            <person name="Martin F."/>
            <person name="Nordberg H.P."/>
            <person name="Cantor M.N."/>
            <person name="Hua S.X."/>
        </authorList>
    </citation>
    <scope>NUCLEOTIDE SEQUENCE [LARGE SCALE GENOMIC DNA]</scope>
    <source>
        <strain evidence="4 5">Foug A</strain>
    </source>
</reference>
<dbReference type="Proteomes" id="UP000053989">
    <property type="component" value="Unassembled WGS sequence"/>
</dbReference>
<sequence length="300" mass="33651">MVLSSVRNPSRLISSFLQRRLLSGIPSVPLNYDKYIPPNGNETERPLVILHGFFGSKRNWQSLSKAFMRDLQRPVYAVDLRNHGASPHARPMTYLHMAADVLDFLRRFSLSGVSLLGHSMGGKVAMTLALHPEAPVGTLTDLIVSDIAPVRAKASEDTIRHIEGMEQIEASGVTNRKDAARILEDYEMDPSIRAFLLTNVDMNTSSLRLKIPVDILKEDRPEIESFPWVPGERTFNGKSLFVKGGKSKYINRHNVPVIKDFFPGAIIEELDAGHWVHAERPNEFRKLVVDFVSPKDDVSS</sequence>
<feature type="domain" description="AB hydrolase-1" evidence="3">
    <location>
        <begin position="47"/>
        <end position="284"/>
    </location>
</feature>
<dbReference type="EMBL" id="KN822101">
    <property type="protein sequence ID" value="KIM57421.1"/>
    <property type="molecule type" value="Genomic_DNA"/>
</dbReference>
<keyword evidence="2" id="KW-0378">Hydrolase</keyword>
<gene>
    <name evidence="4" type="ORF">SCLCIDRAFT_28884</name>
</gene>
<organism evidence="4 5">
    <name type="scientific">Scleroderma citrinum Foug A</name>
    <dbReference type="NCBI Taxonomy" id="1036808"/>
    <lineage>
        <taxon>Eukaryota</taxon>
        <taxon>Fungi</taxon>
        <taxon>Dikarya</taxon>
        <taxon>Basidiomycota</taxon>
        <taxon>Agaricomycotina</taxon>
        <taxon>Agaricomycetes</taxon>
        <taxon>Agaricomycetidae</taxon>
        <taxon>Boletales</taxon>
        <taxon>Sclerodermatineae</taxon>
        <taxon>Sclerodermataceae</taxon>
        <taxon>Scleroderma</taxon>
    </lineage>
</organism>
<dbReference type="GO" id="GO:0005739">
    <property type="term" value="C:mitochondrion"/>
    <property type="evidence" value="ECO:0007669"/>
    <property type="project" value="TreeGrafter"/>
</dbReference>
<evidence type="ECO:0000256" key="2">
    <source>
        <dbReference type="ARBA" id="ARBA00022801"/>
    </source>
</evidence>
<dbReference type="GO" id="GO:0052689">
    <property type="term" value="F:carboxylic ester hydrolase activity"/>
    <property type="evidence" value="ECO:0007669"/>
    <property type="project" value="TreeGrafter"/>
</dbReference>
<dbReference type="FunCoup" id="A0A0C3DN04">
    <property type="interactions" value="291"/>
</dbReference>
<evidence type="ECO:0000259" key="3">
    <source>
        <dbReference type="Pfam" id="PF12697"/>
    </source>
</evidence>
<accession>A0A0C3DN04</accession>
<comment type="similarity">
    <text evidence="1">Belongs to the AB hydrolase superfamily.</text>
</comment>
<protein>
    <recommendedName>
        <fullName evidence="3">AB hydrolase-1 domain-containing protein</fullName>
    </recommendedName>
</protein>
<proteinExistence type="inferred from homology"/>
<dbReference type="InterPro" id="IPR029058">
    <property type="entry name" value="AB_hydrolase_fold"/>
</dbReference>
<dbReference type="AlphaFoldDB" id="A0A0C3DN04"/>
<dbReference type="Gene3D" id="3.40.50.1820">
    <property type="entry name" value="alpha/beta hydrolase"/>
    <property type="match status" value="1"/>
</dbReference>
<dbReference type="Pfam" id="PF12697">
    <property type="entry name" value="Abhydrolase_6"/>
    <property type="match status" value="1"/>
</dbReference>
<dbReference type="SUPFAM" id="SSF53474">
    <property type="entry name" value="alpha/beta-Hydrolases"/>
    <property type="match status" value="1"/>
</dbReference>
<dbReference type="OrthoDB" id="8119704at2759"/>
<evidence type="ECO:0000313" key="4">
    <source>
        <dbReference type="EMBL" id="KIM57421.1"/>
    </source>
</evidence>
<dbReference type="InterPro" id="IPR000073">
    <property type="entry name" value="AB_hydrolase_1"/>
</dbReference>
<reference evidence="5" key="2">
    <citation type="submission" date="2015-01" db="EMBL/GenBank/DDBJ databases">
        <title>Evolutionary Origins and Diversification of the Mycorrhizal Mutualists.</title>
        <authorList>
            <consortium name="DOE Joint Genome Institute"/>
            <consortium name="Mycorrhizal Genomics Consortium"/>
            <person name="Kohler A."/>
            <person name="Kuo A."/>
            <person name="Nagy L.G."/>
            <person name="Floudas D."/>
            <person name="Copeland A."/>
            <person name="Barry K.W."/>
            <person name="Cichocki N."/>
            <person name="Veneault-Fourrey C."/>
            <person name="LaButti K."/>
            <person name="Lindquist E.A."/>
            <person name="Lipzen A."/>
            <person name="Lundell T."/>
            <person name="Morin E."/>
            <person name="Murat C."/>
            <person name="Riley R."/>
            <person name="Ohm R."/>
            <person name="Sun H."/>
            <person name="Tunlid A."/>
            <person name="Henrissat B."/>
            <person name="Grigoriev I.V."/>
            <person name="Hibbett D.S."/>
            <person name="Martin F."/>
        </authorList>
    </citation>
    <scope>NUCLEOTIDE SEQUENCE [LARGE SCALE GENOMIC DNA]</scope>
    <source>
        <strain evidence="5">Foug A</strain>
    </source>
</reference>